<sequence>YTIPMSATMAITADGEFVLNDSHQTVMSEVDFGESVPVVIDWRLSMPPTGEPGEYHTTFYLVVTHTGVSG</sequence>
<organism evidence="1">
    <name type="scientific">marine sediment metagenome</name>
    <dbReference type="NCBI Taxonomy" id="412755"/>
    <lineage>
        <taxon>unclassified sequences</taxon>
        <taxon>metagenomes</taxon>
        <taxon>ecological metagenomes</taxon>
    </lineage>
</organism>
<dbReference type="AlphaFoldDB" id="X1LJF3"/>
<accession>X1LJF3</accession>
<proteinExistence type="predicted"/>
<reference evidence="1" key="1">
    <citation type="journal article" date="2014" name="Front. Microbiol.">
        <title>High frequency of phylogenetically diverse reductive dehalogenase-homologous genes in deep subseafloor sedimentary metagenomes.</title>
        <authorList>
            <person name="Kawai M."/>
            <person name="Futagami T."/>
            <person name="Toyoda A."/>
            <person name="Takaki Y."/>
            <person name="Nishi S."/>
            <person name="Hori S."/>
            <person name="Arai W."/>
            <person name="Tsubouchi T."/>
            <person name="Morono Y."/>
            <person name="Uchiyama I."/>
            <person name="Ito T."/>
            <person name="Fujiyama A."/>
            <person name="Inagaki F."/>
            <person name="Takami H."/>
        </authorList>
    </citation>
    <scope>NUCLEOTIDE SEQUENCE</scope>
    <source>
        <strain evidence="1">Expedition CK06-06</strain>
    </source>
</reference>
<dbReference type="EMBL" id="BARV01019671">
    <property type="protein sequence ID" value="GAI19233.1"/>
    <property type="molecule type" value="Genomic_DNA"/>
</dbReference>
<protein>
    <submittedName>
        <fullName evidence="1">Uncharacterized protein</fullName>
    </submittedName>
</protein>
<comment type="caution">
    <text evidence="1">The sequence shown here is derived from an EMBL/GenBank/DDBJ whole genome shotgun (WGS) entry which is preliminary data.</text>
</comment>
<feature type="non-terminal residue" evidence="1">
    <location>
        <position position="1"/>
    </location>
</feature>
<evidence type="ECO:0000313" key="1">
    <source>
        <dbReference type="EMBL" id="GAI19233.1"/>
    </source>
</evidence>
<gene>
    <name evidence="1" type="ORF">S06H3_33006</name>
</gene>
<name>X1LJF3_9ZZZZ</name>